<sequence length="320" mass="35462">MTAVTRSPESGNKDTGKNTAATGGKHRRRSPLRPFIIPLIVLLIGMTVLSYPVVATQWNNYRAMHKAKAYTKVIDSMSPEQRQALAQAAVAYNENLTGVDYDFFTKQPNMKSPQYAEYLQLLAQSDAMGQIVIPPINVDLPIYHGTSDATLDKGVGHLYGSSLPVGGSGTHAVLTAHTGFNDQTLFDNLDELEEGDEFFVRTVAGTNKYVVDQIHVVLPESTDDLKVFPGKDFVTLVTCTPYGINSHRLLVRGHRVDYTPEVDDEKITKTTGLVWQWWMIAVLAAIGLILLLLVALIVKMKVDQKRQARMSLSRFEKDGQ</sequence>
<evidence type="ECO:0000256" key="4">
    <source>
        <dbReference type="SAM" id="Phobius"/>
    </source>
</evidence>
<dbReference type="Pfam" id="PF04203">
    <property type="entry name" value="Sortase"/>
    <property type="match status" value="1"/>
</dbReference>
<protein>
    <submittedName>
        <fullName evidence="5">Class C sortase</fullName>
    </submittedName>
</protein>
<keyword evidence="1" id="KW-0378">Hydrolase</keyword>
<dbReference type="Proteomes" id="UP000664332">
    <property type="component" value="Unassembled WGS sequence"/>
</dbReference>
<accession>A0A939DYU1</accession>
<feature type="active site" description="Acyl-thioester intermediate" evidence="2">
    <location>
        <position position="239"/>
    </location>
</feature>
<evidence type="ECO:0000256" key="1">
    <source>
        <dbReference type="ARBA" id="ARBA00022801"/>
    </source>
</evidence>
<dbReference type="NCBIfam" id="NF033745">
    <property type="entry name" value="class_C_sortase"/>
    <property type="match status" value="1"/>
</dbReference>
<dbReference type="AlphaFoldDB" id="A0A939DYU1"/>
<reference evidence="5" key="1">
    <citation type="submission" date="2021-03" db="EMBL/GenBank/DDBJ databases">
        <authorList>
            <person name="Sun Q."/>
        </authorList>
    </citation>
    <scope>NUCLEOTIDE SEQUENCE</scope>
    <source>
        <strain evidence="5">CCM 8862</strain>
    </source>
</reference>
<keyword evidence="4" id="KW-0472">Membrane</keyword>
<feature type="transmembrane region" description="Helical" evidence="4">
    <location>
        <begin position="35"/>
        <end position="54"/>
    </location>
</feature>
<comment type="caution">
    <text evidence="5">The sequence shown here is derived from an EMBL/GenBank/DDBJ whole genome shotgun (WGS) entry which is preliminary data.</text>
</comment>
<dbReference type="CDD" id="cd05827">
    <property type="entry name" value="Sortase_C"/>
    <property type="match status" value="1"/>
</dbReference>
<dbReference type="GO" id="GO:0016787">
    <property type="term" value="F:hydrolase activity"/>
    <property type="evidence" value="ECO:0007669"/>
    <property type="project" value="UniProtKB-KW"/>
</dbReference>
<evidence type="ECO:0000256" key="2">
    <source>
        <dbReference type="PIRSR" id="PIRSR605754-1"/>
    </source>
</evidence>
<dbReference type="NCBIfam" id="TIGR01076">
    <property type="entry name" value="sortase_fam"/>
    <property type="match status" value="1"/>
</dbReference>
<feature type="region of interest" description="Disordered" evidence="3">
    <location>
        <begin position="1"/>
        <end position="28"/>
    </location>
</feature>
<dbReference type="EMBL" id="JAFLEQ010000008">
    <property type="protein sequence ID" value="MBN9643749.1"/>
    <property type="molecule type" value="Genomic_DNA"/>
</dbReference>
<keyword evidence="4" id="KW-0812">Transmembrane</keyword>
<feature type="transmembrane region" description="Helical" evidence="4">
    <location>
        <begin position="275"/>
        <end position="298"/>
    </location>
</feature>
<evidence type="ECO:0000313" key="6">
    <source>
        <dbReference type="Proteomes" id="UP000664332"/>
    </source>
</evidence>
<dbReference type="InterPro" id="IPR042002">
    <property type="entry name" value="Sortase_C"/>
</dbReference>
<dbReference type="RefSeq" id="WP_207118484.1">
    <property type="nucleotide sequence ID" value="NZ_JAFLEQ010000008.1"/>
</dbReference>
<organism evidence="5 6">
    <name type="scientific">Corynebacterium mendelii</name>
    <dbReference type="NCBI Taxonomy" id="2765362"/>
    <lineage>
        <taxon>Bacteria</taxon>
        <taxon>Bacillati</taxon>
        <taxon>Actinomycetota</taxon>
        <taxon>Actinomycetes</taxon>
        <taxon>Mycobacteriales</taxon>
        <taxon>Corynebacteriaceae</taxon>
        <taxon>Corynebacterium</taxon>
    </lineage>
</organism>
<dbReference type="InterPro" id="IPR023365">
    <property type="entry name" value="Sortase_dom-sf"/>
</dbReference>
<dbReference type="SUPFAM" id="SSF63817">
    <property type="entry name" value="Sortase"/>
    <property type="match status" value="1"/>
</dbReference>
<keyword evidence="6" id="KW-1185">Reference proteome</keyword>
<dbReference type="Gene3D" id="2.40.260.10">
    <property type="entry name" value="Sortase"/>
    <property type="match status" value="1"/>
</dbReference>
<feature type="active site" description="Proton donor/acceptor" evidence="2">
    <location>
        <position position="177"/>
    </location>
</feature>
<proteinExistence type="predicted"/>
<dbReference type="InterPro" id="IPR005754">
    <property type="entry name" value="Sortase"/>
</dbReference>
<feature type="compositionally biased region" description="Polar residues" evidence="3">
    <location>
        <begin position="1"/>
        <end position="10"/>
    </location>
</feature>
<evidence type="ECO:0000256" key="3">
    <source>
        <dbReference type="SAM" id="MobiDB-lite"/>
    </source>
</evidence>
<evidence type="ECO:0000313" key="5">
    <source>
        <dbReference type="EMBL" id="MBN9643749.1"/>
    </source>
</evidence>
<keyword evidence="4" id="KW-1133">Transmembrane helix</keyword>
<gene>
    <name evidence="5" type="ORF">JZY06_03800</name>
</gene>
<name>A0A939DYU1_9CORY</name>